<dbReference type="OrthoDB" id="7857781at2"/>
<evidence type="ECO:0000313" key="3">
    <source>
        <dbReference type="Proteomes" id="UP000317496"/>
    </source>
</evidence>
<dbReference type="Gene3D" id="3.40.190.10">
    <property type="entry name" value="Periplasmic binding protein-like II"/>
    <property type="match status" value="2"/>
</dbReference>
<evidence type="ECO:0000256" key="1">
    <source>
        <dbReference type="SAM" id="SignalP"/>
    </source>
</evidence>
<feature type="chain" id="PRO_5022205023" evidence="1">
    <location>
        <begin position="42"/>
        <end position="274"/>
    </location>
</feature>
<gene>
    <name evidence="2" type="ORF">FNB15_08155</name>
</gene>
<keyword evidence="1" id="KW-0732">Signal</keyword>
<dbReference type="PANTHER" id="PTHR38834:SF3">
    <property type="entry name" value="SOLUTE-BINDING PROTEIN FAMILY 3_N-TERMINAL DOMAIN-CONTAINING PROTEIN"/>
    <property type="match status" value="1"/>
</dbReference>
<protein>
    <submittedName>
        <fullName evidence="2">Transporter substrate-binding domain-containing protein</fullName>
    </submittedName>
</protein>
<feature type="signal peptide" evidence="1">
    <location>
        <begin position="1"/>
        <end position="41"/>
    </location>
</feature>
<dbReference type="KEGG" id="fer:FNB15_08155"/>
<dbReference type="AlphaFoldDB" id="A0A516H0F7"/>
<accession>A0A516H0F7</accession>
<name>A0A516H0F7_9PROT</name>
<reference evidence="2 3" key="1">
    <citation type="submission" date="2019-07" db="EMBL/GenBank/DDBJ databases">
        <title>Genome sequencing for Ferrovibrio sp. K5.</title>
        <authorList>
            <person name="Park S.-J."/>
        </authorList>
    </citation>
    <scope>NUCLEOTIDE SEQUENCE [LARGE SCALE GENOMIC DNA]</scope>
    <source>
        <strain evidence="2 3">K5</strain>
    </source>
</reference>
<dbReference type="PANTHER" id="PTHR38834">
    <property type="entry name" value="PERIPLASMIC SUBSTRATE BINDING PROTEIN FAMILY 3"/>
    <property type="match status" value="1"/>
</dbReference>
<dbReference type="EMBL" id="CP041636">
    <property type="protein sequence ID" value="QDO97242.1"/>
    <property type="molecule type" value="Genomic_DNA"/>
</dbReference>
<sequence length="274" mass="29914">MGEDRVYSLPRLAGCARRRRWAVALALAVVALALAPSAALAQPAAPAAPPQPLQVIGAARPPYIIETNGVGTGPAIELLQILARSVGVDQAVRILPFQRALLALEQGSTLYPALLRTPQRENRFIWIGEVYADRAVFFTRRDRTPVGSLAAARELPRVSVMRGSELQGMLQSFGLENFETSNSEIDNARLLHAGRIDGWFTLRAVGRATWAQLQFDPAELRTSEAFATVPFWIAGSADLPEQTVATLRAAYRAARVDGRYRRIIAPLLALENPQ</sequence>
<proteinExistence type="predicted"/>
<keyword evidence="3" id="KW-1185">Reference proteome</keyword>
<organism evidence="2 3">
    <name type="scientific">Ferrovibrio terrae</name>
    <dbReference type="NCBI Taxonomy" id="2594003"/>
    <lineage>
        <taxon>Bacteria</taxon>
        <taxon>Pseudomonadati</taxon>
        <taxon>Pseudomonadota</taxon>
        <taxon>Alphaproteobacteria</taxon>
        <taxon>Rhodospirillales</taxon>
        <taxon>Rhodospirillaceae</taxon>
        <taxon>Ferrovibrio</taxon>
    </lineage>
</organism>
<dbReference type="Proteomes" id="UP000317496">
    <property type="component" value="Chromosome"/>
</dbReference>
<dbReference type="SUPFAM" id="SSF53850">
    <property type="entry name" value="Periplasmic binding protein-like II"/>
    <property type="match status" value="1"/>
</dbReference>
<evidence type="ECO:0000313" key="2">
    <source>
        <dbReference type="EMBL" id="QDO97242.1"/>
    </source>
</evidence>